<evidence type="ECO:0000313" key="7">
    <source>
        <dbReference type="Proteomes" id="UP000688137"/>
    </source>
</evidence>
<dbReference type="Proteomes" id="UP000688137">
    <property type="component" value="Unassembled WGS sequence"/>
</dbReference>
<dbReference type="InterPro" id="IPR003029">
    <property type="entry name" value="S1_domain"/>
</dbReference>
<evidence type="ECO:0000256" key="4">
    <source>
        <dbReference type="SAM" id="MobiDB-lite"/>
    </source>
</evidence>
<feature type="compositionally biased region" description="Acidic residues" evidence="4">
    <location>
        <begin position="289"/>
        <end position="302"/>
    </location>
</feature>
<accession>A0A8S1NGG1</accession>
<evidence type="ECO:0000256" key="1">
    <source>
        <dbReference type="ARBA" id="ARBA00007223"/>
    </source>
</evidence>
<keyword evidence="7" id="KW-1185">Reference proteome</keyword>
<dbReference type="OMA" id="WDWLHEL"/>
<dbReference type="Pfam" id="PF07541">
    <property type="entry name" value="EIF_2_alpha"/>
    <property type="match status" value="1"/>
</dbReference>
<protein>
    <recommendedName>
        <fullName evidence="5">S1 motif domain-containing protein</fullName>
    </recommendedName>
</protein>
<organism evidence="6 7">
    <name type="scientific">Paramecium primaurelia</name>
    <dbReference type="NCBI Taxonomy" id="5886"/>
    <lineage>
        <taxon>Eukaryota</taxon>
        <taxon>Sar</taxon>
        <taxon>Alveolata</taxon>
        <taxon>Ciliophora</taxon>
        <taxon>Intramacronucleata</taxon>
        <taxon>Oligohymenophorea</taxon>
        <taxon>Peniculida</taxon>
        <taxon>Parameciidae</taxon>
        <taxon>Paramecium</taxon>
    </lineage>
</organism>
<dbReference type="GO" id="GO:0043022">
    <property type="term" value="F:ribosome binding"/>
    <property type="evidence" value="ECO:0007669"/>
    <property type="project" value="TreeGrafter"/>
</dbReference>
<sequence>MIQEIKPVIDEGINLRCRFYENQYPKENDLVVVEVVEVQENASYVELLEYDRIRGMIPPNETTRALKGGIQKALKIGKIQVVRVLRVDEDQGYIDLSKKKVAKDEEQMSLQKFADGKMIHSIMRAIAEKCSINIQELYKTIVWPLQDNKQNVSVLQLFKNALADQKHLAKLNLSEQIQLKLMEEIERRLKPEPVTIKTEFDLISHDYAGSLIIKEALIAGSMKSTDECKLSFEIKASPSYTGRTTTISRDGVKIMKDALAEIENVMKKYQGQMKVKIEPKVVGNQQADYIDEVENEDGEDEYGINQEGGEGDDDDDMGMQ</sequence>
<dbReference type="PANTHER" id="PTHR10602:SF0">
    <property type="entry name" value="EUKARYOTIC TRANSLATION INITIATION FACTOR 2 SUBUNIT 1"/>
    <property type="match status" value="1"/>
</dbReference>
<dbReference type="PROSITE" id="PS50126">
    <property type="entry name" value="S1"/>
    <property type="match status" value="1"/>
</dbReference>
<gene>
    <name evidence="6" type="ORF">PPRIM_AZ9-3.1.T0850233</name>
</gene>
<evidence type="ECO:0000256" key="2">
    <source>
        <dbReference type="ARBA" id="ARBA00022540"/>
    </source>
</evidence>
<evidence type="ECO:0000313" key="6">
    <source>
        <dbReference type="EMBL" id="CAD8090369.1"/>
    </source>
</evidence>
<reference evidence="6" key="1">
    <citation type="submission" date="2021-01" db="EMBL/GenBank/DDBJ databases">
        <authorList>
            <consortium name="Genoscope - CEA"/>
            <person name="William W."/>
        </authorList>
    </citation>
    <scope>NUCLEOTIDE SEQUENCE</scope>
</reference>
<dbReference type="SMART" id="SM00316">
    <property type="entry name" value="S1"/>
    <property type="match status" value="1"/>
</dbReference>
<evidence type="ECO:0000259" key="5">
    <source>
        <dbReference type="PROSITE" id="PS50126"/>
    </source>
</evidence>
<keyword evidence="3" id="KW-0648">Protein biosynthesis</keyword>
<dbReference type="GO" id="GO:0003743">
    <property type="term" value="F:translation initiation factor activity"/>
    <property type="evidence" value="ECO:0007669"/>
    <property type="project" value="UniProtKB-KW"/>
</dbReference>
<evidence type="ECO:0000256" key="3">
    <source>
        <dbReference type="ARBA" id="ARBA00022917"/>
    </source>
</evidence>
<dbReference type="CDD" id="cd04452">
    <property type="entry name" value="S1_IF2_alpha"/>
    <property type="match status" value="1"/>
</dbReference>
<dbReference type="FunFam" id="2.40.50.140:FF:000015">
    <property type="entry name" value="Eukaryotic translation initiation factor 2 subunit alpha"/>
    <property type="match status" value="1"/>
</dbReference>
<dbReference type="Pfam" id="PF00575">
    <property type="entry name" value="S1"/>
    <property type="match status" value="1"/>
</dbReference>
<dbReference type="GO" id="GO:0003723">
    <property type="term" value="F:RNA binding"/>
    <property type="evidence" value="ECO:0007669"/>
    <property type="project" value="InterPro"/>
</dbReference>
<feature type="region of interest" description="Disordered" evidence="4">
    <location>
        <begin position="289"/>
        <end position="320"/>
    </location>
</feature>
<name>A0A8S1NGG1_PARPR</name>
<feature type="domain" description="S1 motif" evidence="5">
    <location>
        <begin position="28"/>
        <end position="99"/>
    </location>
</feature>
<dbReference type="AlphaFoldDB" id="A0A8S1NGG1"/>
<dbReference type="InterPro" id="IPR044126">
    <property type="entry name" value="S1_IF2_alpha"/>
</dbReference>
<dbReference type="PANTHER" id="PTHR10602">
    <property type="entry name" value="EUKARYOTIC TRANSLATION INITIATION FACTOR 2 SUBUNIT 1"/>
    <property type="match status" value="1"/>
</dbReference>
<comment type="similarity">
    <text evidence="1">Belongs to the eIF-2-alpha family.</text>
</comment>
<dbReference type="InterPro" id="IPR011488">
    <property type="entry name" value="TIF_2_asu"/>
</dbReference>
<comment type="caution">
    <text evidence="6">The sequence shown here is derived from an EMBL/GenBank/DDBJ whole genome shotgun (WGS) entry which is preliminary data.</text>
</comment>
<keyword evidence="2" id="KW-0396">Initiation factor</keyword>
<dbReference type="GO" id="GO:0005850">
    <property type="term" value="C:eukaryotic translation initiation factor 2 complex"/>
    <property type="evidence" value="ECO:0007669"/>
    <property type="project" value="TreeGrafter"/>
</dbReference>
<dbReference type="GO" id="GO:0033290">
    <property type="term" value="C:eukaryotic 48S preinitiation complex"/>
    <property type="evidence" value="ECO:0007669"/>
    <property type="project" value="TreeGrafter"/>
</dbReference>
<proteinExistence type="inferred from homology"/>
<dbReference type="EMBL" id="CAJJDM010000088">
    <property type="protein sequence ID" value="CAD8090369.1"/>
    <property type="molecule type" value="Genomic_DNA"/>
</dbReference>
<feature type="compositionally biased region" description="Acidic residues" evidence="4">
    <location>
        <begin position="309"/>
        <end position="320"/>
    </location>
</feature>